<dbReference type="OrthoDB" id="9774475at2"/>
<sequence>MNASHPSAPDLSADQAQPVSQAKPRATAFDALGFRKTVAELQEEIRAPYTADNLPWIIGYSGGKDSTTTLQLIWTAIAALPPDSTRKTVHIISTDTLVENPIVSAWVGNSIEVMRKAAAGISKRIDSSMHGRAPVLGG</sequence>
<gene>
    <name evidence="2" type="ORF">THSYN_16230</name>
</gene>
<dbReference type="AlphaFoldDB" id="A0A2K8U9T5"/>
<protein>
    <recommendedName>
        <fullName evidence="4">Phosphoadenosine phosphosulphate reductase domain-containing protein</fullName>
    </recommendedName>
</protein>
<reference evidence="2 3" key="1">
    <citation type="submission" date="2017-03" db="EMBL/GenBank/DDBJ databases">
        <title>Complete genome sequence of Candidatus 'Thiodictyon syntrophicum' sp. nov. strain Cad16T, a photolithoautotroph purple sulfur bacterium isolated from an alpine meromictic lake.</title>
        <authorList>
            <person name="Luedin S.M."/>
            <person name="Pothier J.F."/>
            <person name="Danza F."/>
            <person name="Storelli N."/>
            <person name="Wittwer M."/>
            <person name="Tonolla M."/>
        </authorList>
    </citation>
    <scope>NUCLEOTIDE SEQUENCE [LARGE SCALE GENOMIC DNA]</scope>
    <source>
        <strain evidence="2 3">Cad16T</strain>
    </source>
</reference>
<feature type="region of interest" description="Disordered" evidence="1">
    <location>
        <begin position="1"/>
        <end position="22"/>
    </location>
</feature>
<proteinExistence type="predicted"/>
<accession>A0A2K8U9T5</accession>
<organism evidence="2 3">
    <name type="scientific">Candidatus Thiodictyon syntrophicum</name>
    <dbReference type="NCBI Taxonomy" id="1166950"/>
    <lineage>
        <taxon>Bacteria</taxon>
        <taxon>Pseudomonadati</taxon>
        <taxon>Pseudomonadota</taxon>
        <taxon>Gammaproteobacteria</taxon>
        <taxon>Chromatiales</taxon>
        <taxon>Chromatiaceae</taxon>
        <taxon>Thiodictyon</taxon>
    </lineage>
</organism>
<name>A0A2K8U9T5_9GAMM</name>
<dbReference type="RefSeq" id="WP_100920076.1">
    <property type="nucleotide sequence ID" value="NZ_CP020370.1"/>
</dbReference>
<dbReference type="Gene3D" id="3.40.50.620">
    <property type="entry name" value="HUPs"/>
    <property type="match status" value="1"/>
</dbReference>
<dbReference type="KEGG" id="tsy:THSYN_16230"/>
<evidence type="ECO:0000313" key="3">
    <source>
        <dbReference type="Proteomes" id="UP000232638"/>
    </source>
</evidence>
<dbReference type="Proteomes" id="UP000232638">
    <property type="component" value="Chromosome"/>
</dbReference>
<evidence type="ECO:0000313" key="2">
    <source>
        <dbReference type="EMBL" id="AUB82342.1"/>
    </source>
</evidence>
<keyword evidence="3" id="KW-1185">Reference proteome</keyword>
<dbReference type="InterPro" id="IPR014729">
    <property type="entry name" value="Rossmann-like_a/b/a_fold"/>
</dbReference>
<evidence type="ECO:0000256" key="1">
    <source>
        <dbReference type="SAM" id="MobiDB-lite"/>
    </source>
</evidence>
<dbReference type="SUPFAM" id="SSF52402">
    <property type="entry name" value="Adenine nucleotide alpha hydrolases-like"/>
    <property type="match status" value="1"/>
</dbReference>
<dbReference type="EMBL" id="CP020370">
    <property type="protein sequence ID" value="AUB82342.1"/>
    <property type="molecule type" value="Genomic_DNA"/>
</dbReference>
<evidence type="ECO:0008006" key="4">
    <source>
        <dbReference type="Google" id="ProtNLM"/>
    </source>
</evidence>